<proteinExistence type="predicted"/>
<keyword evidence="3" id="KW-1185">Reference proteome</keyword>
<evidence type="ECO:0000256" key="1">
    <source>
        <dbReference type="SAM" id="MobiDB-lite"/>
    </source>
</evidence>
<protein>
    <recommendedName>
        <fullName evidence="4">F-box domain-containing protein</fullName>
    </recommendedName>
</protein>
<evidence type="ECO:0000313" key="3">
    <source>
        <dbReference type="Proteomes" id="UP000738359"/>
    </source>
</evidence>
<dbReference type="Proteomes" id="UP000738359">
    <property type="component" value="Unassembled WGS sequence"/>
</dbReference>
<dbReference type="Gene3D" id="3.80.10.10">
    <property type="entry name" value="Ribonuclease Inhibitor"/>
    <property type="match status" value="2"/>
</dbReference>
<sequence length="529" mass="59211">MEAIFDIPEIQDRIGDFLCPSSVVNCLRVSKQFRSWFLPVFWHTTRIGRSQHRSLPDEHHLQTYSSNIRQLSLHGLVPRSNVFESTRHLTYLSLSGKAGLAKDSESTWTLYTTLILQSRATLRIIRLSDLEHAPSEGFWKALASDAHTPLTRLKRLQLEGLCFDTSTIAQLFWRVCERIEALEMENITFPWQDNDDEDWGWFGMGLVHQERSENAAAVSSTTADATLSQSSSPRFAQLRELRIRGETPHMKPEDLLMTLIAQAPELSHLSWILGKGDTFPAEAFHRLAGQDQAWRRLETLQLQSPKNGNVTDPCIAAILSSLMVTPTAAGHRVGLDIESYGLRELRVSHSGFGNESMSVLVRAHGGALLRVMEVLDVRSCEGVPSLMVQQILESCPQLRILRASALSIHDIVQGEPWACHGLREMEVQLQEDVTQDETVERKQCNSADVRARLRKLTLLNKCYLGLPSLLDGSSSSTSTRGSQPLEVEPAMKTDKKVCAKHPKPAEWEDGLHAVVTETSALVLRTSNSL</sequence>
<dbReference type="InterPro" id="IPR032675">
    <property type="entry name" value="LRR_dom_sf"/>
</dbReference>
<dbReference type="OrthoDB" id="2354556at2759"/>
<evidence type="ECO:0008006" key="4">
    <source>
        <dbReference type="Google" id="ProtNLM"/>
    </source>
</evidence>
<feature type="region of interest" description="Disordered" evidence="1">
    <location>
        <begin position="472"/>
        <end position="494"/>
    </location>
</feature>
<dbReference type="SUPFAM" id="SSF52047">
    <property type="entry name" value="RNI-like"/>
    <property type="match status" value="1"/>
</dbReference>
<dbReference type="AlphaFoldDB" id="A0A9P6M2Z2"/>
<comment type="caution">
    <text evidence="2">The sequence shown here is derived from an EMBL/GenBank/DDBJ whole genome shotgun (WGS) entry which is preliminary data.</text>
</comment>
<feature type="compositionally biased region" description="Low complexity" evidence="1">
    <location>
        <begin position="472"/>
        <end position="485"/>
    </location>
</feature>
<evidence type="ECO:0000313" key="2">
    <source>
        <dbReference type="EMBL" id="KAF9963368.1"/>
    </source>
</evidence>
<organism evidence="2 3">
    <name type="scientific">Mortierella alpina</name>
    <name type="common">Oleaginous fungus</name>
    <name type="synonym">Mortierella renispora</name>
    <dbReference type="NCBI Taxonomy" id="64518"/>
    <lineage>
        <taxon>Eukaryota</taxon>
        <taxon>Fungi</taxon>
        <taxon>Fungi incertae sedis</taxon>
        <taxon>Mucoromycota</taxon>
        <taxon>Mortierellomycotina</taxon>
        <taxon>Mortierellomycetes</taxon>
        <taxon>Mortierellales</taxon>
        <taxon>Mortierellaceae</taxon>
        <taxon>Mortierella</taxon>
    </lineage>
</organism>
<name>A0A9P6M2Z2_MORAP</name>
<reference evidence="2" key="1">
    <citation type="journal article" date="2020" name="Fungal Divers.">
        <title>Resolving the Mortierellaceae phylogeny through synthesis of multi-gene phylogenetics and phylogenomics.</title>
        <authorList>
            <person name="Vandepol N."/>
            <person name="Liber J."/>
            <person name="Desiro A."/>
            <person name="Na H."/>
            <person name="Kennedy M."/>
            <person name="Barry K."/>
            <person name="Grigoriev I.V."/>
            <person name="Miller A.N."/>
            <person name="O'Donnell K."/>
            <person name="Stajich J.E."/>
            <person name="Bonito G."/>
        </authorList>
    </citation>
    <scope>NUCLEOTIDE SEQUENCE</scope>
    <source>
        <strain evidence="2">CK1249</strain>
    </source>
</reference>
<dbReference type="EMBL" id="JAAAHY010000474">
    <property type="protein sequence ID" value="KAF9963368.1"/>
    <property type="molecule type" value="Genomic_DNA"/>
</dbReference>
<accession>A0A9P6M2Z2</accession>
<gene>
    <name evidence="2" type="ORF">BGZ70_007457</name>
</gene>